<evidence type="ECO:0000313" key="6">
    <source>
        <dbReference type="EMBL" id="VVE90234.1"/>
    </source>
</evidence>
<keyword evidence="2" id="KW-0238">DNA-binding</keyword>
<dbReference type="Gene3D" id="1.10.10.10">
    <property type="entry name" value="Winged helix-like DNA-binding domain superfamily/Winged helix DNA-binding domain"/>
    <property type="match status" value="1"/>
</dbReference>
<dbReference type="SMART" id="SM00346">
    <property type="entry name" value="HTH_ICLR"/>
    <property type="match status" value="1"/>
</dbReference>
<name>A0A5E5BX90_9BURK</name>
<dbReference type="GO" id="GO:0045892">
    <property type="term" value="P:negative regulation of DNA-templated transcription"/>
    <property type="evidence" value="ECO:0007669"/>
    <property type="project" value="TreeGrafter"/>
</dbReference>
<feature type="domain" description="IclR-ED" evidence="5">
    <location>
        <begin position="61"/>
        <end position="249"/>
    </location>
</feature>
<keyword evidence="7" id="KW-1185">Reference proteome</keyword>
<evidence type="ECO:0000259" key="5">
    <source>
        <dbReference type="PROSITE" id="PS51078"/>
    </source>
</evidence>
<dbReference type="Proteomes" id="UP000382040">
    <property type="component" value="Unassembled WGS sequence"/>
</dbReference>
<dbReference type="SUPFAM" id="SSF55781">
    <property type="entry name" value="GAF domain-like"/>
    <property type="match status" value="1"/>
</dbReference>
<evidence type="ECO:0000313" key="7">
    <source>
        <dbReference type="Proteomes" id="UP000382040"/>
    </source>
</evidence>
<dbReference type="Pfam" id="PF09339">
    <property type="entry name" value="HTH_IclR"/>
    <property type="match status" value="1"/>
</dbReference>
<gene>
    <name evidence="6" type="primary">kdgR_3</name>
    <name evidence="6" type="ORF">PBR20603_04215</name>
</gene>
<dbReference type="InterPro" id="IPR029016">
    <property type="entry name" value="GAF-like_dom_sf"/>
</dbReference>
<dbReference type="GO" id="GO:0003677">
    <property type="term" value="F:DNA binding"/>
    <property type="evidence" value="ECO:0007669"/>
    <property type="project" value="UniProtKB-KW"/>
</dbReference>
<dbReference type="InterPro" id="IPR005471">
    <property type="entry name" value="Tscrpt_reg_IclR_N"/>
</dbReference>
<dbReference type="InterPro" id="IPR014757">
    <property type="entry name" value="Tscrpt_reg_IclR_C"/>
</dbReference>
<dbReference type="EMBL" id="CABPST010000014">
    <property type="protein sequence ID" value="VVE90234.1"/>
    <property type="molecule type" value="Genomic_DNA"/>
</dbReference>
<dbReference type="InterPro" id="IPR050707">
    <property type="entry name" value="HTH_MetabolicPath_Reg"/>
</dbReference>
<dbReference type="Pfam" id="PF01614">
    <property type="entry name" value="IclR_C"/>
    <property type="match status" value="1"/>
</dbReference>
<dbReference type="Gene3D" id="3.30.450.40">
    <property type="match status" value="1"/>
</dbReference>
<evidence type="ECO:0000256" key="3">
    <source>
        <dbReference type="ARBA" id="ARBA00023163"/>
    </source>
</evidence>
<dbReference type="GO" id="GO:0003700">
    <property type="term" value="F:DNA-binding transcription factor activity"/>
    <property type="evidence" value="ECO:0007669"/>
    <property type="project" value="TreeGrafter"/>
</dbReference>
<proteinExistence type="predicted"/>
<feature type="domain" description="HTH iclR-type" evidence="4">
    <location>
        <begin position="7"/>
        <end position="67"/>
    </location>
</feature>
<dbReference type="PROSITE" id="PS51077">
    <property type="entry name" value="HTH_ICLR"/>
    <property type="match status" value="1"/>
</dbReference>
<protein>
    <submittedName>
        <fullName evidence="6">Transcriptional regulator KdgR</fullName>
    </submittedName>
</protein>
<dbReference type="FunFam" id="1.10.10.10:FF:000056">
    <property type="entry name" value="IclR family transcriptional regulator"/>
    <property type="match status" value="1"/>
</dbReference>
<dbReference type="AlphaFoldDB" id="A0A5E5BX90"/>
<dbReference type="PROSITE" id="PS51078">
    <property type="entry name" value="ICLR_ED"/>
    <property type="match status" value="1"/>
</dbReference>
<dbReference type="RefSeq" id="WP_150561385.1">
    <property type="nucleotide sequence ID" value="NZ_CABPST010000014.1"/>
</dbReference>
<organism evidence="6 7">
    <name type="scientific">Pandoraea bronchicola</name>
    <dbReference type="NCBI Taxonomy" id="2508287"/>
    <lineage>
        <taxon>Bacteria</taxon>
        <taxon>Pseudomonadati</taxon>
        <taxon>Pseudomonadota</taxon>
        <taxon>Betaproteobacteria</taxon>
        <taxon>Burkholderiales</taxon>
        <taxon>Burkholderiaceae</taxon>
        <taxon>Pandoraea</taxon>
    </lineage>
</organism>
<dbReference type="OrthoDB" id="13103at2"/>
<accession>A0A5E5BX90</accession>
<dbReference type="PANTHER" id="PTHR30136:SF24">
    <property type="entry name" value="HTH-TYPE TRANSCRIPTIONAL REPRESSOR ALLR"/>
    <property type="match status" value="1"/>
</dbReference>
<evidence type="ECO:0000259" key="4">
    <source>
        <dbReference type="PROSITE" id="PS51077"/>
    </source>
</evidence>
<evidence type="ECO:0000256" key="2">
    <source>
        <dbReference type="ARBA" id="ARBA00023125"/>
    </source>
</evidence>
<dbReference type="InterPro" id="IPR036390">
    <property type="entry name" value="WH_DNA-bd_sf"/>
</dbReference>
<keyword evidence="1" id="KW-0805">Transcription regulation</keyword>
<sequence length="249" mass="27013">MGEIATVNSVEHAVRLVELLAGSTNALGVSQIAQSLDLPRATIYRLLKTLAQREWVVQEDKTYRLSFRLTGLFGDASVSAQAALAKRMTPLLHHLVNETGETAHFAVLDGDRVVYLAKVDSPHPIRMFSQIGWRGPLHATGAGKVLLAAAESRLLSRICDHGLERFTPNTIVEKERLQAELAQVRKQGYAIDAEELIEGLTCVAVPVISAEQVRGAISVAGPTARLGNPRTLAKRLKAATQTLPAPLYQ</sequence>
<dbReference type="PANTHER" id="PTHR30136">
    <property type="entry name" value="HELIX-TURN-HELIX TRANSCRIPTIONAL REGULATOR, ICLR FAMILY"/>
    <property type="match status" value="1"/>
</dbReference>
<evidence type="ECO:0000256" key="1">
    <source>
        <dbReference type="ARBA" id="ARBA00023015"/>
    </source>
</evidence>
<dbReference type="SUPFAM" id="SSF46785">
    <property type="entry name" value="Winged helix' DNA-binding domain"/>
    <property type="match status" value="1"/>
</dbReference>
<keyword evidence="3" id="KW-0804">Transcription</keyword>
<dbReference type="InterPro" id="IPR036388">
    <property type="entry name" value="WH-like_DNA-bd_sf"/>
</dbReference>
<reference evidence="6 7" key="1">
    <citation type="submission" date="2019-08" db="EMBL/GenBank/DDBJ databases">
        <authorList>
            <person name="Peeters C."/>
        </authorList>
    </citation>
    <scope>NUCLEOTIDE SEQUENCE [LARGE SCALE GENOMIC DNA]</scope>
    <source>
        <strain evidence="6 7">LMG 20603</strain>
    </source>
</reference>